<proteinExistence type="predicted"/>
<feature type="compositionally biased region" description="Polar residues" evidence="1">
    <location>
        <begin position="109"/>
        <end position="131"/>
    </location>
</feature>
<comment type="caution">
    <text evidence="2">The sequence shown here is derived from an EMBL/GenBank/DDBJ whole genome shotgun (WGS) entry which is preliminary data.</text>
</comment>
<name>A0AAJ1FPL9_9BACT</name>
<dbReference type="Proteomes" id="UP001205035">
    <property type="component" value="Unassembled WGS sequence"/>
</dbReference>
<protein>
    <submittedName>
        <fullName evidence="2">Uncharacterized protein</fullName>
    </submittedName>
</protein>
<dbReference type="RefSeq" id="WP_256166601.1">
    <property type="nucleotide sequence ID" value="NZ_JANGBQ010000032.1"/>
</dbReference>
<dbReference type="EMBL" id="JANGBQ010000032">
    <property type="protein sequence ID" value="MCQ5084093.1"/>
    <property type="molecule type" value="Genomic_DNA"/>
</dbReference>
<dbReference type="AlphaFoldDB" id="A0AAJ1FPL9"/>
<evidence type="ECO:0000256" key="1">
    <source>
        <dbReference type="SAM" id="MobiDB-lite"/>
    </source>
</evidence>
<gene>
    <name evidence="2" type="ORF">NE651_14495</name>
</gene>
<reference evidence="2" key="1">
    <citation type="submission" date="2022-06" db="EMBL/GenBank/DDBJ databases">
        <title>Isolation of gut microbiota from human fecal samples.</title>
        <authorList>
            <person name="Pamer E.G."/>
            <person name="Barat B."/>
            <person name="Waligurski E."/>
            <person name="Medina S."/>
            <person name="Paddock L."/>
            <person name="Mostad J."/>
        </authorList>
    </citation>
    <scope>NUCLEOTIDE SEQUENCE</scope>
    <source>
        <strain evidence="2">DFI.6.22</strain>
    </source>
</reference>
<organism evidence="2 3">
    <name type="scientific">Alistipes onderdonkii</name>
    <dbReference type="NCBI Taxonomy" id="328813"/>
    <lineage>
        <taxon>Bacteria</taxon>
        <taxon>Pseudomonadati</taxon>
        <taxon>Bacteroidota</taxon>
        <taxon>Bacteroidia</taxon>
        <taxon>Bacteroidales</taxon>
        <taxon>Rikenellaceae</taxon>
        <taxon>Alistipes</taxon>
    </lineage>
</organism>
<evidence type="ECO:0000313" key="2">
    <source>
        <dbReference type="EMBL" id="MCQ5084093.1"/>
    </source>
</evidence>
<accession>A0AAJ1FPL9</accession>
<evidence type="ECO:0000313" key="3">
    <source>
        <dbReference type="Proteomes" id="UP001205035"/>
    </source>
</evidence>
<feature type="region of interest" description="Disordered" evidence="1">
    <location>
        <begin position="109"/>
        <end position="142"/>
    </location>
</feature>
<sequence length="293" mass="34032">MMEGWIKIHRSLLDWEWYQDTNCVRLALHFLLKANYQPKKWKGIIIDRGQLVTTRGQLSEETGLSEMQIRTAIDKLDNCGFITKSGTHKYTIITICNYDLYQQSQDGCDNGYQPTDNQQITNEQPADNQQITTTEENKNTRREEYNTHTVIPMKGVVGGNAAELVQWIHENVPTIASMAEPITETNAVWMLRKFHVEDIRRLIFTMHSKGAHLNNTNAYATFVTYAKLDKSLKERSGVKYYTYDEAMPQVYRLGGRIEDHFAQEMVNGQRLWRRKHFEETKYKATNGLAMPLN</sequence>